<reference evidence="2 3" key="1">
    <citation type="submission" date="2017-04" db="EMBL/GenBank/DDBJ databases">
        <authorList>
            <person name="Varghese N."/>
            <person name="Submissions S."/>
        </authorList>
    </citation>
    <scope>NUCLEOTIDE SEQUENCE [LARGE SCALE GENOMIC DNA]</scope>
    <source>
        <strain evidence="2 3">J12</strain>
    </source>
</reference>
<sequence>MDKEAVFFSFLSGIKYSVDVNQGGYVLHRPILREEKGDLSMLIRSFQLSDVNQVMELLQLALSEDCYEDTKCAFARQLSWDSELIMVAEVEEEIKGVLIGTIDQNTGCIYRMAVHPDYRRRGVGRSLVTAMEQRFQQRNVRRIMVAGDEHNKAIMPLYEAMGYGAGKFLEAFQKLGIAARTLTGSN</sequence>
<dbReference type="PROSITE" id="PS51186">
    <property type="entry name" value="GNAT"/>
    <property type="match status" value="1"/>
</dbReference>
<dbReference type="PANTHER" id="PTHR43072">
    <property type="entry name" value="N-ACETYLTRANSFERASE"/>
    <property type="match status" value="1"/>
</dbReference>
<proteinExistence type="predicted"/>
<feature type="domain" description="N-acetyltransferase" evidence="1">
    <location>
        <begin position="41"/>
        <end position="183"/>
    </location>
</feature>
<keyword evidence="3" id="KW-1185">Reference proteome</keyword>
<dbReference type="EMBL" id="FXAE01000010">
    <property type="protein sequence ID" value="SMF12876.1"/>
    <property type="molecule type" value="Genomic_DNA"/>
</dbReference>
<dbReference type="Proteomes" id="UP000192939">
    <property type="component" value="Unassembled WGS sequence"/>
</dbReference>
<comment type="caution">
    <text evidence="2">The sequence shown here is derived from an EMBL/GenBank/DDBJ whole genome shotgun (WGS) entry which is preliminary data.</text>
</comment>
<dbReference type="InterPro" id="IPR016181">
    <property type="entry name" value="Acyl_CoA_acyltransferase"/>
</dbReference>
<dbReference type="Pfam" id="PF00583">
    <property type="entry name" value="Acetyltransf_1"/>
    <property type="match status" value="1"/>
</dbReference>
<protein>
    <submittedName>
        <fullName evidence="2">Predicted N-acetyltransferase YhbS</fullName>
    </submittedName>
</protein>
<dbReference type="PANTHER" id="PTHR43072:SF60">
    <property type="entry name" value="L-2,4-DIAMINOBUTYRIC ACID ACETYLTRANSFERASE"/>
    <property type="match status" value="1"/>
</dbReference>
<gene>
    <name evidence="2" type="ORF">SAMN02744124_01454</name>
</gene>
<dbReference type="InterPro" id="IPR000182">
    <property type="entry name" value="GNAT_dom"/>
</dbReference>
<organism evidence="2 3">
    <name type="scientific">Paenibacillus barengoltzii J12</name>
    <dbReference type="NCBI Taxonomy" id="935846"/>
    <lineage>
        <taxon>Bacteria</taxon>
        <taxon>Bacillati</taxon>
        <taxon>Bacillota</taxon>
        <taxon>Bacilli</taxon>
        <taxon>Bacillales</taxon>
        <taxon>Paenibacillaceae</taxon>
        <taxon>Paenibacillus</taxon>
    </lineage>
</organism>
<dbReference type="SUPFAM" id="SSF55729">
    <property type="entry name" value="Acyl-CoA N-acyltransferases (Nat)"/>
    <property type="match status" value="1"/>
</dbReference>
<name>A0ABY1LVH3_9BACL</name>
<accession>A0ABY1LVH3</accession>
<dbReference type="CDD" id="cd04301">
    <property type="entry name" value="NAT_SF"/>
    <property type="match status" value="1"/>
</dbReference>
<evidence type="ECO:0000313" key="2">
    <source>
        <dbReference type="EMBL" id="SMF12876.1"/>
    </source>
</evidence>
<dbReference type="Gene3D" id="3.40.630.30">
    <property type="match status" value="1"/>
</dbReference>
<evidence type="ECO:0000259" key="1">
    <source>
        <dbReference type="PROSITE" id="PS51186"/>
    </source>
</evidence>
<evidence type="ECO:0000313" key="3">
    <source>
        <dbReference type="Proteomes" id="UP000192939"/>
    </source>
</evidence>